<accession>A0A426YDH7</accession>
<proteinExistence type="predicted"/>
<evidence type="ECO:0000313" key="2">
    <source>
        <dbReference type="EMBL" id="RRT49740.1"/>
    </source>
</evidence>
<dbReference type="Proteomes" id="UP000287651">
    <property type="component" value="Unassembled WGS sequence"/>
</dbReference>
<gene>
    <name evidence="2" type="ORF">B296_00052182</name>
</gene>
<dbReference type="AlphaFoldDB" id="A0A426YDH7"/>
<organism evidence="2 3">
    <name type="scientific">Ensete ventricosum</name>
    <name type="common">Abyssinian banana</name>
    <name type="synonym">Musa ensete</name>
    <dbReference type="NCBI Taxonomy" id="4639"/>
    <lineage>
        <taxon>Eukaryota</taxon>
        <taxon>Viridiplantae</taxon>
        <taxon>Streptophyta</taxon>
        <taxon>Embryophyta</taxon>
        <taxon>Tracheophyta</taxon>
        <taxon>Spermatophyta</taxon>
        <taxon>Magnoliopsida</taxon>
        <taxon>Liliopsida</taxon>
        <taxon>Zingiberales</taxon>
        <taxon>Musaceae</taxon>
        <taxon>Ensete</taxon>
    </lineage>
</organism>
<feature type="compositionally biased region" description="Low complexity" evidence="1">
    <location>
        <begin position="111"/>
        <end position="125"/>
    </location>
</feature>
<feature type="compositionally biased region" description="Basic and acidic residues" evidence="1">
    <location>
        <begin position="98"/>
        <end position="107"/>
    </location>
</feature>
<feature type="non-terminal residue" evidence="2">
    <location>
        <position position="1"/>
    </location>
</feature>
<sequence>GLVVGNEGDGDGLAGKLVEVDLGEARGGGRVDAGPGGRRCHSYLQRQVTHDDPNERARIHLTLIQPDLEPPLGNVVVSGSGKMRLKRRGSGGGGGEGRWTRKKESLKGKVSSDLLSQLGQGSPGDRFNVVGPPILSKVDPPALLIGSAGESDRVLLPGEEAPIGVVVRCRM</sequence>
<feature type="region of interest" description="Disordered" evidence="1">
    <location>
        <begin position="83"/>
        <end position="127"/>
    </location>
</feature>
<comment type="caution">
    <text evidence="2">The sequence shown here is derived from an EMBL/GenBank/DDBJ whole genome shotgun (WGS) entry which is preliminary data.</text>
</comment>
<dbReference type="EMBL" id="AMZH03013145">
    <property type="protein sequence ID" value="RRT49740.1"/>
    <property type="molecule type" value="Genomic_DNA"/>
</dbReference>
<reference evidence="2 3" key="1">
    <citation type="journal article" date="2014" name="Agronomy (Basel)">
        <title>A Draft Genome Sequence for Ensete ventricosum, the Drought-Tolerant Tree Against Hunger.</title>
        <authorList>
            <person name="Harrison J."/>
            <person name="Moore K.A."/>
            <person name="Paszkiewicz K."/>
            <person name="Jones T."/>
            <person name="Grant M."/>
            <person name="Ambacheew D."/>
            <person name="Muzemil S."/>
            <person name="Studholme D.J."/>
        </authorList>
    </citation>
    <scope>NUCLEOTIDE SEQUENCE [LARGE SCALE GENOMIC DNA]</scope>
</reference>
<protein>
    <submittedName>
        <fullName evidence="2">Uncharacterized protein</fullName>
    </submittedName>
</protein>
<name>A0A426YDH7_ENSVE</name>
<evidence type="ECO:0000313" key="3">
    <source>
        <dbReference type="Proteomes" id="UP000287651"/>
    </source>
</evidence>
<evidence type="ECO:0000256" key="1">
    <source>
        <dbReference type="SAM" id="MobiDB-lite"/>
    </source>
</evidence>